<dbReference type="Proteomes" id="UP000199028">
    <property type="component" value="Unassembled WGS sequence"/>
</dbReference>
<evidence type="ECO:0000256" key="1">
    <source>
        <dbReference type="SAM" id="MobiDB-lite"/>
    </source>
</evidence>
<keyword evidence="4" id="KW-1185">Reference proteome</keyword>
<evidence type="ECO:0000313" key="3">
    <source>
        <dbReference type="EMBL" id="SEQ29405.1"/>
    </source>
</evidence>
<gene>
    <name evidence="3" type="ORF">SAMN05216195_10276</name>
</gene>
<dbReference type="RefSeq" id="WP_090063709.1">
    <property type="nucleotide sequence ID" value="NZ_FOFT01000002.1"/>
</dbReference>
<reference evidence="4" key="1">
    <citation type="submission" date="2016-10" db="EMBL/GenBank/DDBJ databases">
        <authorList>
            <person name="Varghese N."/>
            <person name="Submissions S."/>
        </authorList>
    </citation>
    <scope>NUCLEOTIDE SEQUENCE [LARGE SCALE GENOMIC DNA]</scope>
    <source>
        <strain evidence="4">CGMCC 4.578</strain>
    </source>
</reference>
<protein>
    <submittedName>
        <fullName evidence="3">Uncharacterized protein</fullName>
    </submittedName>
</protein>
<accession>A0A1H9EUT2</accession>
<organism evidence="3 4">
    <name type="scientific">Lentzea flaviverrucosa</name>
    <dbReference type="NCBI Taxonomy" id="200379"/>
    <lineage>
        <taxon>Bacteria</taxon>
        <taxon>Bacillati</taxon>
        <taxon>Actinomycetota</taxon>
        <taxon>Actinomycetes</taxon>
        <taxon>Pseudonocardiales</taxon>
        <taxon>Pseudonocardiaceae</taxon>
        <taxon>Lentzea</taxon>
    </lineage>
</organism>
<feature type="region of interest" description="Disordered" evidence="1">
    <location>
        <begin position="55"/>
        <end position="87"/>
    </location>
</feature>
<feature type="transmembrane region" description="Helical" evidence="2">
    <location>
        <begin position="6"/>
        <end position="23"/>
    </location>
</feature>
<proteinExistence type="predicted"/>
<evidence type="ECO:0000313" key="4">
    <source>
        <dbReference type="Proteomes" id="UP000199028"/>
    </source>
</evidence>
<sequence length="87" mass="9283">MGAIAIVMLLGAVTIGSFCWLGHHVRRETRRRRQVNRVRAALAGRTTLAELRSRCGADPLPSFPSPRPATGAPDPVAVRGSTPVRAA</sequence>
<keyword evidence="2" id="KW-0472">Membrane</keyword>
<keyword evidence="2" id="KW-1133">Transmembrane helix</keyword>
<dbReference type="EMBL" id="FOFT01000002">
    <property type="protein sequence ID" value="SEQ29405.1"/>
    <property type="molecule type" value="Genomic_DNA"/>
</dbReference>
<keyword evidence="2" id="KW-0812">Transmembrane</keyword>
<name>A0A1H9EUT2_9PSEU</name>
<dbReference type="OrthoDB" id="9985957at2"/>
<dbReference type="AlphaFoldDB" id="A0A1H9EUT2"/>
<evidence type="ECO:0000256" key="2">
    <source>
        <dbReference type="SAM" id="Phobius"/>
    </source>
</evidence>